<evidence type="ECO:0000259" key="7">
    <source>
        <dbReference type="PROSITE" id="PS50076"/>
    </source>
</evidence>
<gene>
    <name evidence="8" type="ORF">FMOSSE_LOCUS1751</name>
</gene>
<keyword evidence="9" id="KW-1185">Reference proteome</keyword>
<evidence type="ECO:0000313" key="8">
    <source>
        <dbReference type="EMBL" id="CAG8455274.1"/>
    </source>
</evidence>
<dbReference type="AlphaFoldDB" id="A0A9N8YZ02"/>
<dbReference type="PANTHER" id="PTHR44027">
    <property type="entry name" value="DNAJ HOMOLOG SUBFAMILY C MEMBER 5 HOMOLOG"/>
    <property type="match status" value="1"/>
</dbReference>
<dbReference type="InterPro" id="IPR018253">
    <property type="entry name" value="DnaJ_domain_CS"/>
</dbReference>
<comment type="caution">
    <text evidence="8">The sequence shown here is derived from an EMBL/GenBank/DDBJ whole genome shotgun (WGS) entry which is preliminary data.</text>
</comment>
<dbReference type="SUPFAM" id="SSF103473">
    <property type="entry name" value="MFS general substrate transporter"/>
    <property type="match status" value="1"/>
</dbReference>
<dbReference type="Proteomes" id="UP000789375">
    <property type="component" value="Unassembled WGS sequence"/>
</dbReference>
<keyword evidence="4" id="KW-0143">Chaperone</keyword>
<dbReference type="PRINTS" id="PR00625">
    <property type="entry name" value="JDOMAIN"/>
</dbReference>
<name>A0A9N8YZ02_FUNMO</name>
<comment type="subcellular location">
    <subcellularLocation>
        <location evidence="1">Membrane</location>
        <topology evidence="1">Lipid-anchor</topology>
    </subcellularLocation>
</comment>
<reference evidence="8" key="1">
    <citation type="submission" date="2021-06" db="EMBL/GenBank/DDBJ databases">
        <authorList>
            <person name="Kallberg Y."/>
            <person name="Tangrot J."/>
            <person name="Rosling A."/>
        </authorList>
    </citation>
    <scope>NUCLEOTIDE SEQUENCE</scope>
    <source>
        <strain evidence="8">87-6 pot B 2015</strain>
    </source>
</reference>
<dbReference type="InterPro" id="IPR051434">
    <property type="entry name" value="DnaJ_C_subfamily_member5"/>
</dbReference>
<feature type="transmembrane region" description="Helical" evidence="6">
    <location>
        <begin position="121"/>
        <end position="145"/>
    </location>
</feature>
<evidence type="ECO:0000256" key="5">
    <source>
        <dbReference type="ARBA" id="ARBA00023288"/>
    </source>
</evidence>
<feature type="transmembrane region" description="Helical" evidence="6">
    <location>
        <begin position="264"/>
        <end position="286"/>
    </location>
</feature>
<dbReference type="Gene3D" id="1.10.287.110">
    <property type="entry name" value="DnaJ domain"/>
    <property type="match status" value="1"/>
</dbReference>
<accession>A0A9N8YZ02</accession>
<evidence type="ECO:0000256" key="1">
    <source>
        <dbReference type="ARBA" id="ARBA00004635"/>
    </source>
</evidence>
<keyword evidence="5" id="KW-0449">Lipoprotein</keyword>
<evidence type="ECO:0000313" key="9">
    <source>
        <dbReference type="Proteomes" id="UP000789375"/>
    </source>
</evidence>
<dbReference type="InterPro" id="IPR001623">
    <property type="entry name" value="DnaJ_domain"/>
</dbReference>
<feature type="transmembrane region" description="Helical" evidence="6">
    <location>
        <begin position="187"/>
        <end position="210"/>
    </location>
</feature>
<dbReference type="Pfam" id="PF00226">
    <property type="entry name" value="DnaJ"/>
    <property type="match status" value="1"/>
</dbReference>
<proteinExistence type="predicted"/>
<dbReference type="GO" id="GO:0016020">
    <property type="term" value="C:membrane"/>
    <property type="evidence" value="ECO:0007669"/>
    <property type="project" value="UniProtKB-SubCell"/>
</dbReference>
<feature type="transmembrane region" description="Helical" evidence="6">
    <location>
        <begin position="331"/>
        <end position="355"/>
    </location>
</feature>
<dbReference type="PROSITE" id="PS00636">
    <property type="entry name" value="DNAJ_1"/>
    <property type="match status" value="1"/>
</dbReference>
<dbReference type="PANTHER" id="PTHR44027:SF7">
    <property type="entry name" value="DNAJ HOMOLOG SUBFAMILY C MEMBER 5 HOMOLOG"/>
    <property type="match status" value="1"/>
</dbReference>
<dbReference type="InterPro" id="IPR019396">
    <property type="entry name" value="TM_Fragile-X-F-assoc"/>
</dbReference>
<dbReference type="PROSITE" id="PS50076">
    <property type="entry name" value="DNAJ_2"/>
    <property type="match status" value="1"/>
</dbReference>
<keyword evidence="6" id="KW-1133">Transmembrane helix</keyword>
<evidence type="ECO:0000256" key="3">
    <source>
        <dbReference type="ARBA" id="ARBA00023139"/>
    </source>
</evidence>
<keyword evidence="3" id="KW-0564">Palmitate</keyword>
<evidence type="ECO:0000256" key="4">
    <source>
        <dbReference type="ARBA" id="ARBA00023186"/>
    </source>
</evidence>
<evidence type="ECO:0000256" key="6">
    <source>
        <dbReference type="SAM" id="Phobius"/>
    </source>
</evidence>
<dbReference type="InterPro" id="IPR036259">
    <property type="entry name" value="MFS_trans_sf"/>
</dbReference>
<keyword evidence="6" id="KW-0812">Transmembrane</keyword>
<dbReference type="SUPFAM" id="SSF46565">
    <property type="entry name" value="Chaperone J-domain"/>
    <property type="match status" value="1"/>
</dbReference>
<evidence type="ECO:0000256" key="2">
    <source>
        <dbReference type="ARBA" id="ARBA00023136"/>
    </source>
</evidence>
<dbReference type="InterPro" id="IPR036869">
    <property type="entry name" value="J_dom_sf"/>
</dbReference>
<organism evidence="8 9">
    <name type="scientific">Funneliformis mosseae</name>
    <name type="common">Endomycorrhizal fungus</name>
    <name type="synonym">Glomus mosseae</name>
    <dbReference type="NCBI Taxonomy" id="27381"/>
    <lineage>
        <taxon>Eukaryota</taxon>
        <taxon>Fungi</taxon>
        <taxon>Fungi incertae sedis</taxon>
        <taxon>Mucoromycota</taxon>
        <taxon>Glomeromycotina</taxon>
        <taxon>Glomeromycetes</taxon>
        <taxon>Glomerales</taxon>
        <taxon>Glomeraceae</taxon>
        <taxon>Funneliformis</taxon>
    </lineage>
</organism>
<dbReference type="Pfam" id="PF10269">
    <property type="entry name" value="Tmemb_185A"/>
    <property type="match status" value="2"/>
</dbReference>
<feature type="domain" description="J" evidence="7">
    <location>
        <begin position="7"/>
        <end position="69"/>
    </location>
</feature>
<protein>
    <submittedName>
        <fullName evidence="8">16625_t:CDS:1</fullName>
    </submittedName>
</protein>
<dbReference type="GO" id="GO:0005737">
    <property type="term" value="C:cytoplasm"/>
    <property type="evidence" value="ECO:0007669"/>
    <property type="project" value="UniProtKB-ARBA"/>
</dbReference>
<feature type="transmembrane region" description="Helical" evidence="6">
    <location>
        <begin position="292"/>
        <end position="310"/>
    </location>
</feature>
<feature type="transmembrane region" description="Helical" evidence="6">
    <location>
        <begin position="92"/>
        <end position="115"/>
    </location>
</feature>
<keyword evidence="2 6" id="KW-0472">Membrane</keyword>
<dbReference type="SMART" id="SM00271">
    <property type="entry name" value="DnaJ"/>
    <property type="match status" value="1"/>
</dbReference>
<sequence>MERDTNALYNTLGVRKSATEDEIKKSYRRLALRYHPDKNPDATDQFKEITHAYEILSDSKKRSVYDKYGEMGINMMDSMAGFLFDPDIEGPLCMLFTTVSISIILLILFFAFLSIRVDKKVNWSFGVVFIPLWIVDLVLFVGLVAQAKKEPTEYDEHDAEEFEGLYHGDREQAREARRLQQKRLHRLRNFLAIAYLLLFFTFQILIVLRADGVKNLSAVIVFIPYFIIEFINVYPNIMEYVGILKTTRVYDQNGKPSLKLKIKLFFETFWWLLIRVALAILIVLNIDGVIKVSWGIVFFPLYLVGFRYALEILSQWRLLRKAEPLQNRLRVDVLVSATVLGVIGTLSYTVIGLLASRLDGNDGIRLSSILIPVFIVLSLLFCCSGCCLPCVFLNWGGDDFEGSGEAPFISPDKRITYPSVAGPSSSSGGSNDAV</sequence>
<feature type="transmembrane region" description="Helical" evidence="6">
    <location>
        <begin position="367"/>
        <end position="393"/>
    </location>
</feature>
<dbReference type="CDD" id="cd06257">
    <property type="entry name" value="DnaJ"/>
    <property type="match status" value="1"/>
</dbReference>
<feature type="transmembrane region" description="Helical" evidence="6">
    <location>
        <begin position="216"/>
        <end position="235"/>
    </location>
</feature>
<dbReference type="EMBL" id="CAJVPP010000204">
    <property type="protein sequence ID" value="CAG8455274.1"/>
    <property type="molecule type" value="Genomic_DNA"/>
</dbReference>